<keyword evidence="4" id="KW-1185">Reference proteome</keyword>
<dbReference type="InterPro" id="IPR014044">
    <property type="entry name" value="CAP_dom"/>
</dbReference>
<reference evidence="3 4" key="1">
    <citation type="submission" date="2024-05" db="EMBL/GenBank/DDBJ databases">
        <authorList>
            <person name="Wallberg A."/>
        </authorList>
    </citation>
    <scope>NUCLEOTIDE SEQUENCE [LARGE SCALE GENOMIC DNA]</scope>
</reference>
<proteinExistence type="predicted"/>
<accession>A0AAV2QB45</accession>
<dbReference type="PROSITE" id="PS01010">
    <property type="entry name" value="CRISP_2"/>
    <property type="match status" value="1"/>
</dbReference>
<dbReference type="Gene3D" id="3.40.33.10">
    <property type="entry name" value="CAP"/>
    <property type="match status" value="1"/>
</dbReference>
<dbReference type="Pfam" id="PF00188">
    <property type="entry name" value="CAP"/>
    <property type="match status" value="1"/>
</dbReference>
<dbReference type="PRINTS" id="PR00838">
    <property type="entry name" value="V5ALLERGEN"/>
</dbReference>
<feature type="chain" id="PRO_5043875620" description="SCP domain-containing protein" evidence="1">
    <location>
        <begin position="22"/>
        <end position="231"/>
    </location>
</feature>
<dbReference type="PRINTS" id="PR00837">
    <property type="entry name" value="V5TPXLIKE"/>
</dbReference>
<dbReference type="PROSITE" id="PS01009">
    <property type="entry name" value="CRISP_1"/>
    <property type="match status" value="1"/>
</dbReference>
<dbReference type="SUPFAM" id="SSF55797">
    <property type="entry name" value="PR-1-like"/>
    <property type="match status" value="1"/>
</dbReference>
<name>A0AAV2QB45_MEGNR</name>
<protein>
    <recommendedName>
        <fullName evidence="2">SCP domain-containing protein</fullName>
    </recommendedName>
</protein>
<dbReference type="InterPro" id="IPR001283">
    <property type="entry name" value="CRISP-related"/>
</dbReference>
<dbReference type="Proteomes" id="UP001497623">
    <property type="component" value="Unassembled WGS sequence"/>
</dbReference>
<dbReference type="InterPro" id="IPR002413">
    <property type="entry name" value="V5_allergen-like"/>
</dbReference>
<dbReference type="CDD" id="cd05380">
    <property type="entry name" value="CAP_euk"/>
    <property type="match status" value="1"/>
</dbReference>
<organism evidence="3 4">
    <name type="scientific">Meganyctiphanes norvegica</name>
    <name type="common">Northern krill</name>
    <name type="synonym">Thysanopoda norvegica</name>
    <dbReference type="NCBI Taxonomy" id="48144"/>
    <lineage>
        <taxon>Eukaryota</taxon>
        <taxon>Metazoa</taxon>
        <taxon>Ecdysozoa</taxon>
        <taxon>Arthropoda</taxon>
        <taxon>Crustacea</taxon>
        <taxon>Multicrustacea</taxon>
        <taxon>Malacostraca</taxon>
        <taxon>Eumalacostraca</taxon>
        <taxon>Eucarida</taxon>
        <taxon>Euphausiacea</taxon>
        <taxon>Euphausiidae</taxon>
        <taxon>Meganyctiphanes</taxon>
    </lineage>
</organism>
<evidence type="ECO:0000313" key="3">
    <source>
        <dbReference type="EMBL" id="CAL4073813.1"/>
    </source>
</evidence>
<evidence type="ECO:0000256" key="1">
    <source>
        <dbReference type="SAM" id="SignalP"/>
    </source>
</evidence>
<dbReference type="AlphaFoldDB" id="A0AAV2QB45"/>
<evidence type="ECO:0000313" key="4">
    <source>
        <dbReference type="Proteomes" id="UP001497623"/>
    </source>
</evidence>
<evidence type="ECO:0000259" key="2">
    <source>
        <dbReference type="SMART" id="SM00198"/>
    </source>
</evidence>
<sequence>MSIGWSLPLVLSALCVQQSAATCNDLRGAGVSYADMELIVNTHDTLRIRVSQGDETRGAPGPQPSAANMRGMEWDEELARKAQNHADQCVRAHDNRADRRVSRFDVGQNLQWSWSSNYNSEVEWDKAIKWWYDEVDNFNPNDINPYRFRSGLGHYTQMMWADTHKIGCGFTSYKEGGSYYKLYTCNYGPGGNINGAAMYKLGSDCSSCPSGWACSWSNGFSAWGSLLCQQV</sequence>
<gene>
    <name evidence="3" type="ORF">MNOR_LOCUS9300</name>
</gene>
<feature type="signal peptide" evidence="1">
    <location>
        <begin position="1"/>
        <end position="21"/>
    </location>
</feature>
<dbReference type="EMBL" id="CAXKWB010004477">
    <property type="protein sequence ID" value="CAL4073813.1"/>
    <property type="molecule type" value="Genomic_DNA"/>
</dbReference>
<dbReference type="PANTHER" id="PTHR10334">
    <property type="entry name" value="CYSTEINE-RICH SECRETORY PROTEIN-RELATED"/>
    <property type="match status" value="1"/>
</dbReference>
<dbReference type="InterPro" id="IPR035940">
    <property type="entry name" value="CAP_sf"/>
</dbReference>
<comment type="caution">
    <text evidence="3">The sequence shown here is derived from an EMBL/GenBank/DDBJ whole genome shotgun (WGS) entry which is preliminary data.</text>
</comment>
<dbReference type="InterPro" id="IPR018244">
    <property type="entry name" value="Allrgn_V5/Tpx1_CS"/>
</dbReference>
<dbReference type="SMART" id="SM00198">
    <property type="entry name" value="SCP"/>
    <property type="match status" value="1"/>
</dbReference>
<feature type="domain" description="SCP" evidence="2">
    <location>
        <begin position="34"/>
        <end position="195"/>
    </location>
</feature>
<dbReference type="GO" id="GO:0005576">
    <property type="term" value="C:extracellular region"/>
    <property type="evidence" value="ECO:0007669"/>
    <property type="project" value="InterPro"/>
</dbReference>
<keyword evidence="1" id="KW-0732">Signal</keyword>